<comment type="subcellular location">
    <subcellularLocation>
        <location evidence="1">Membrane</location>
        <topology evidence="1">Multi-pass membrane protein</topology>
    </subcellularLocation>
</comment>
<feature type="transmembrane region" description="Helical" evidence="4">
    <location>
        <begin position="362"/>
        <end position="380"/>
    </location>
</feature>
<dbReference type="PANTHER" id="PTHR11328:SF30">
    <property type="entry name" value="SPHINGOSINE-1-PHOSPHATE TRANSPORTER MFSD2B"/>
    <property type="match status" value="1"/>
</dbReference>
<accession>A0A8C4LN13</accession>
<dbReference type="InterPro" id="IPR036259">
    <property type="entry name" value="MFS_trans_sf"/>
</dbReference>
<evidence type="ECO:0000256" key="1">
    <source>
        <dbReference type="ARBA" id="ARBA00004141"/>
    </source>
</evidence>
<dbReference type="Ensembl" id="ENSEAST00005015581.2">
    <property type="protein sequence ID" value="ENSEASP00005014338.2"/>
    <property type="gene ID" value="ENSEASG00005009987.2"/>
</dbReference>
<feature type="compositionally biased region" description="Basic and acidic residues" evidence="3">
    <location>
        <begin position="205"/>
        <end position="219"/>
    </location>
</feature>
<dbReference type="GO" id="GO:0008643">
    <property type="term" value="P:carbohydrate transport"/>
    <property type="evidence" value="ECO:0007669"/>
    <property type="project" value="InterPro"/>
</dbReference>
<feature type="transmembrane region" description="Helical" evidence="4">
    <location>
        <begin position="470"/>
        <end position="493"/>
    </location>
</feature>
<dbReference type="GeneTree" id="ENSGT00390000005318"/>
<dbReference type="Gene3D" id="1.20.1250.20">
    <property type="entry name" value="MFS general substrate transporter like domains"/>
    <property type="match status" value="2"/>
</dbReference>
<evidence type="ECO:0000313" key="5">
    <source>
        <dbReference type="Ensembl" id="ENSEASP00005014338.2"/>
    </source>
</evidence>
<dbReference type="GO" id="GO:0015293">
    <property type="term" value="F:symporter activity"/>
    <property type="evidence" value="ECO:0007669"/>
    <property type="project" value="InterPro"/>
</dbReference>
<name>A0A8C4LN13_EQUAS</name>
<dbReference type="AlphaFoldDB" id="A0A8C4LN13"/>
<sequence>MAASPGGTPDPAVEAPAPQPGAHPSEPGSDSRAGRLSFCTKLCYGLGGVPNQVASSATAFYLQLFLLDVAQIPAAQVSLLLFGGKVSGAAADPVAGFFINRSRRTGSGRLMPWVLGCVPFIALAYFFLWFLPPFTSLRGLWYTTFYCLFQALATFFQVPYTALTMLLTPSPRERDSATAYRECRRAAGGRRLPGPHAAHRAPFCPRDDHGDGGDADGSRCPRTHRVGRPRTSQVRGRRAPRAGGHLPRRAAVVAVTYPVCSGLLYLGVKEQADPSAPASSQGLSFLAGLGLTVRHPPYLKLVISFLFISAAVQVEQNYLVLFCTHASRLHDHIQGLVLTILVSAVLSTPLWEWVLQRFGKRMSAFGVCVMVPFAILLAAVPTAPVAYVVAFGSGVSIAVSLLLPWSMLPDVVDDFQRQHQPGPGLETIFYSSYVFFTKLSGASALGISTLSLEFAGYEAGACQQAEQVVVTLKVLIGAVPTCMILIGLCILMVGPTLKVPSQDTSRQLHFQRSTSYSLA</sequence>
<feature type="transmembrane region" description="Helical" evidence="4">
    <location>
        <begin position="386"/>
        <end position="408"/>
    </location>
</feature>
<feature type="region of interest" description="Disordered" evidence="3">
    <location>
        <begin position="1"/>
        <end position="32"/>
    </location>
</feature>
<dbReference type="SUPFAM" id="SSF103473">
    <property type="entry name" value="MFS general substrate transporter"/>
    <property type="match status" value="2"/>
</dbReference>
<reference evidence="5" key="3">
    <citation type="submission" date="2025-09" db="UniProtKB">
        <authorList>
            <consortium name="Ensembl"/>
        </authorList>
    </citation>
    <scope>IDENTIFICATION</scope>
</reference>
<reference evidence="5 6" key="1">
    <citation type="journal article" date="2020" name="Nat. Commun.">
        <title>Donkey genomes provide new insights into domestication and selection for coat color.</title>
        <authorList>
            <person name="Wang"/>
            <person name="C."/>
            <person name="Li"/>
            <person name="H."/>
            <person name="Guo"/>
            <person name="Y."/>
            <person name="Huang"/>
            <person name="J."/>
            <person name="Sun"/>
            <person name="Y."/>
            <person name="Min"/>
            <person name="J."/>
            <person name="Wang"/>
            <person name="J."/>
            <person name="Fang"/>
            <person name="X."/>
            <person name="Zhao"/>
            <person name="Z."/>
            <person name="Wang"/>
            <person name="S."/>
            <person name="Zhang"/>
            <person name="Y."/>
            <person name="Liu"/>
            <person name="Q."/>
            <person name="Jiang"/>
            <person name="Q."/>
            <person name="Wang"/>
            <person name="X."/>
            <person name="Guo"/>
            <person name="Y."/>
            <person name="Yang"/>
            <person name="C."/>
            <person name="Wang"/>
            <person name="Y."/>
            <person name="Tian"/>
            <person name="F."/>
            <person name="Zhuang"/>
            <person name="G."/>
            <person name="Fan"/>
            <person name="Y."/>
            <person name="Gao"/>
            <person name="Q."/>
            <person name="Li"/>
            <person name="Y."/>
            <person name="Ju"/>
            <person name="Z."/>
            <person name="Li"/>
            <person name="J."/>
            <person name="Li"/>
            <person name="R."/>
            <person name="Hou"/>
            <person name="M."/>
            <person name="Yang"/>
            <person name="G."/>
            <person name="Liu"/>
            <person name="G."/>
            <person name="Liu"/>
            <person name="W."/>
            <person name="Guo"/>
            <person name="J."/>
            <person name="Pan"/>
            <person name="S."/>
            <person name="Fan"/>
            <person name="G."/>
            <person name="Zhang"/>
            <person name="W."/>
            <person name="Zhang"/>
            <person name="R."/>
            <person name="Yu"/>
            <person name="J."/>
            <person name="Zhang"/>
            <person name="X."/>
            <person name="Yin"/>
            <person name="Q."/>
            <person name="Ji"/>
            <person name="C."/>
            <person name="Jin"/>
            <person name="Y."/>
            <person name="Yue"/>
            <person name="G."/>
            <person name="Liu"/>
            <person name="M."/>
            <person name="Xu"/>
            <person name="J."/>
            <person name="Liu"/>
            <person name="S."/>
            <person name="Jordana"/>
            <person name="J."/>
            <person name="Noce"/>
            <person name="A."/>
            <person name="Amills"/>
            <person name="M."/>
            <person name="Wu"/>
            <person name="D.D."/>
            <person name="Li"/>
            <person name="S."/>
            <person name="Zhou"/>
            <person name="X. and Zhong"/>
            <person name="J."/>
        </authorList>
    </citation>
    <scope>NUCLEOTIDE SEQUENCE [LARGE SCALE GENOMIC DNA]</scope>
</reference>
<dbReference type="PANTHER" id="PTHR11328">
    <property type="entry name" value="MAJOR FACILITATOR SUPERFAMILY DOMAIN-CONTAINING PROTEIN"/>
    <property type="match status" value="1"/>
</dbReference>
<feature type="region of interest" description="Disordered" evidence="3">
    <location>
        <begin position="191"/>
        <end position="242"/>
    </location>
</feature>
<dbReference type="GO" id="GO:0005886">
    <property type="term" value="C:plasma membrane"/>
    <property type="evidence" value="ECO:0007669"/>
    <property type="project" value="Ensembl"/>
</dbReference>
<feature type="transmembrane region" description="Helical" evidence="4">
    <location>
        <begin position="298"/>
        <end position="314"/>
    </location>
</feature>
<dbReference type="Pfam" id="PF13347">
    <property type="entry name" value="MFS_2"/>
    <property type="match status" value="2"/>
</dbReference>
<keyword evidence="4" id="KW-0472">Membrane</keyword>
<dbReference type="Proteomes" id="UP000694387">
    <property type="component" value="Chromosome 6"/>
</dbReference>
<dbReference type="GO" id="GO:0046624">
    <property type="term" value="F:sphingolipid transporter activity"/>
    <property type="evidence" value="ECO:0007669"/>
    <property type="project" value="Ensembl"/>
</dbReference>
<reference evidence="5" key="2">
    <citation type="submission" date="2025-08" db="UniProtKB">
        <authorList>
            <consortium name="Ensembl"/>
        </authorList>
    </citation>
    <scope>IDENTIFICATION</scope>
</reference>
<evidence type="ECO:0000313" key="6">
    <source>
        <dbReference type="Proteomes" id="UP000694387"/>
    </source>
</evidence>
<comment type="similarity">
    <text evidence="2">Belongs to the major facilitator superfamily.</text>
</comment>
<keyword evidence="4" id="KW-0812">Transmembrane</keyword>
<evidence type="ECO:0000256" key="2">
    <source>
        <dbReference type="ARBA" id="ARBA00008335"/>
    </source>
</evidence>
<keyword evidence="4" id="KW-1133">Transmembrane helix</keyword>
<proteinExistence type="inferred from homology"/>
<keyword evidence="6" id="KW-1185">Reference proteome</keyword>
<dbReference type="FunFam" id="1.20.1250.20:FF:000238">
    <property type="entry name" value="Major facilitator superfamily domain containing 2B"/>
    <property type="match status" value="1"/>
</dbReference>
<feature type="transmembrane region" description="Helical" evidence="4">
    <location>
        <begin position="143"/>
        <end position="167"/>
    </location>
</feature>
<dbReference type="InterPro" id="IPR039672">
    <property type="entry name" value="MFS_2"/>
</dbReference>
<feature type="transmembrane region" description="Helical" evidence="4">
    <location>
        <begin position="334"/>
        <end position="355"/>
    </location>
</feature>
<organism evidence="5 6">
    <name type="scientific">Equus asinus</name>
    <name type="common">Donkey</name>
    <name type="synonym">Equus africanus asinus</name>
    <dbReference type="NCBI Taxonomy" id="9793"/>
    <lineage>
        <taxon>Eukaryota</taxon>
        <taxon>Metazoa</taxon>
        <taxon>Chordata</taxon>
        <taxon>Craniata</taxon>
        <taxon>Vertebrata</taxon>
        <taxon>Euteleostomi</taxon>
        <taxon>Mammalia</taxon>
        <taxon>Eutheria</taxon>
        <taxon>Laurasiatheria</taxon>
        <taxon>Perissodactyla</taxon>
        <taxon>Equidae</taxon>
        <taxon>Equus</taxon>
    </lineage>
</organism>
<feature type="transmembrane region" description="Helical" evidence="4">
    <location>
        <begin position="110"/>
        <end position="131"/>
    </location>
</feature>
<protein>
    <submittedName>
        <fullName evidence="5">MFSD2 lysolipid transporter B, sphingolipid</fullName>
    </submittedName>
</protein>
<evidence type="ECO:0000256" key="4">
    <source>
        <dbReference type="SAM" id="Phobius"/>
    </source>
</evidence>
<gene>
    <name evidence="5" type="primary">MFSD2B</name>
</gene>
<evidence type="ECO:0000256" key="3">
    <source>
        <dbReference type="SAM" id="MobiDB-lite"/>
    </source>
</evidence>